<dbReference type="EMBL" id="JADBJN010000001">
    <property type="protein sequence ID" value="KAG5681820.1"/>
    <property type="molecule type" value="Genomic_DNA"/>
</dbReference>
<feature type="transmembrane region" description="Helical" evidence="2">
    <location>
        <begin position="196"/>
        <end position="215"/>
    </location>
</feature>
<keyword evidence="4" id="KW-1185">Reference proteome</keyword>
<dbReference type="AlphaFoldDB" id="A0A9J6CIG6"/>
<keyword evidence="2" id="KW-0472">Membrane</keyword>
<evidence type="ECO:0000256" key="2">
    <source>
        <dbReference type="SAM" id="Phobius"/>
    </source>
</evidence>
<sequence>MAVPFYVPETGSSTPATSAATSSSTTSTTVPQPHNPSVSGGNGSATAIHHHTMPMSPVNSEYLVQAFCEALTRYSQAGGSLTTPPSPTLCSYGNSDVYFNFNNIHDEFYGSPRRFRSHSLSIPPTSRTLSDDEDFSEPNYMDEHNNYTTASEQLLEFPGRVPQRKKKSTATDLGNLLQQQKLSEQKHKSKPKEQNFVWPTLVCLGVLAIGCGLLATR</sequence>
<name>A0A9J6CIG6_POLVA</name>
<feature type="compositionally biased region" description="Polar residues" evidence="1">
    <location>
        <begin position="30"/>
        <end position="39"/>
    </location>
</feature>
<gene>
    <name evidence="3" type="ORF">PVAND_011228</name>
</gene>
<accession>A0A9J6CIG6</accession>
<evidence type="ECO:0000313" key="4">
    <source>
        <dbReference type="Proteomes" id="UP001107558"/>
    </source>
</evidence>
<reference evidence="3" key="1">
    <citation type="submission" date="2021-03" db="EMBL/GenBank/DDBJ databases">
        <title>Chromosome level genome of the anhydrobiotic midge Polypedilum vanderplanki.</title>
        <authorList>
            <person name="Yoshida Y."/>
            <person name="Kikawada T."/>
            <person name="Gusev O."/>
        </authorList>
    </citation>
    <scope>NUCLEOTIDE SEQUENCE</scope>
    <source>
        <strain evidence="3">NIAS01</strain>
        <tissue evidence="3">Whole body or cell culture</tissue>
    </source>
</reference>
<proteinExistence type="predicted"/>
<dbReference type="OrthoDB" id="7782356at2759"/>
<comment type="caution">
    <text evidence="3">The sequence shown here is derived from an EMBL/GenBank/DDBJ whole genome shotgun (WGS) entry which is preliminary data.</text>
</comment>
<keyword evidence="2" id="KW-1133">Transmembrane helix</keyword>
<evidence type="ECO:0000256" key="1">
    <source>
        <dbReference type="SAM" id="MobiDB-lite"/>
    </source>
</evidence>
<feature type="compositionally biased region" description="Low complexity" evidence="1">
    <location>
        <begin position="12"/>
        <end position="29"/>
    </location>
</feature>
<feature type="region of interest" description="Disordered" evidence="1">
    <location>
        <begin position="1"/>
        <end position="51"/>
    </location>
</feature>
<dbReference type="Proteomes" id="UP001107558">
    <property type="component" value="Chromosome 1"/>
</dbReference>
<organism evidence="3 4">
    <name type="scientific">Polypedilum vanderplanki</name>
    <name type="common">Sleeping chironomid midge</name>
    <dbReference type="NCBI Taxonomy" id="319348"/>
    <lineage>
        <taxon>Eukaryota</taxon>
        <taxon>Metazoa</taxon>
        <taxon>Ecdysozoa</taxon>
        <taxon>Arthropoda</taxon>
        <taxon>Hexapoda</taxon>
        <taxon>Insecta</taxon>
        <taxon>Pterygota</taxon>
        <taxon>Neoptera</taxon>
        <taxon>Endopterygota</taxon>
        <taxon>Diptera</taxon>
        <taxon>Nematocera</taxon>
        <taxon>Chironomoidea</taxon>
        <taxon>Chironomidae</taxon>
        <taxon>Chironominae</taxon>
        <taxon>Polypedilum</taxon>
        <taxon>Polypedilum</taxon>
    </lineage>
</organism>
<keyword evidence="2" id="KW-0812">Transmembrane</keyword>
<protein>
    <submittedName>
        <fullName evidence="3">Uncharacterized protein</fullName>
    </submittedName>
</protein>
<evidence type="ECO:0000313" key="3">
    <source>
        <dbReference type="EMBL" id="KAG5681820.1"/>
    </source>
</evidence>